<keyword evidence="6 7" id="KW-0472">Membrane</keyword>
<reference evidence="9" key="1">
    <citation type="journal article" date="2020" name="mSystems">
        <title>Genome- and Community-Level Interaction Insights into Carbon Utilization and Element Cycling Functions of Hydrothermarchaeota in Hydrothermal Sediment.</title>
        <authorList>
            <person name="Zhou Z."/>
            <person name="Liu Y."/>
            <person name="Xu W."/>
            <person name="Pan J."/>
            <person name="Luo Z.H."/>
            <person name="Li M."/>
        </authorList>
    </citation>
    <scope>NUCLEOTIDE SEQUENCE [LARGE SCALE GENOMIC DNA]</scope>
    <source>
        <strain evidence="9">SpSt-289</strain>
    </source>
</reference>
<dbReference type="Gene3D" id="1.10.3720.10">
    <property type="entry name" value="MetI-like"/>
    <property type="match status" value="1"/>
</dbReference>
<feature type="transmembrane region" description="Helical" evidence="7">
    <location>
        <begin position="338"/>
        <end position="364"/>
    </location>
</feature>
<proteinExistence type="inferred from homology"/>
<sequence length="417" mass="46022">MFLVSLVLFFLLEVAGGDVTVRLLGVFATPEQRESLRRQLGLDAPAWQRYADWLIGSDWRAQRLSPYPLTTMPNPQTGEQEWWAEVDGVLTRWRMVDGELLAIQRTADGREVTSPASVAWTTDETGAEVFWGVDTRNNLVKWVRGSDLEVLVLSKAGVRSERGGPQQYIPLRKGIVRGDAGMSLQTNRPVSATIFSRAANSLILAAAAFVLVMPLALFFGMLAGVNEGKPLDRIISITGLGFTATPEFVVGVFLILIFGIWLRWLPATAVFLTGDAIFRDPKILVLPVLTLMAAEFGYVARITRASMVEVMQSPYIRTAFIKGLPWRRIIFRHALRNALLAPVTVVMLQINWLIGGVIVVEVLFGIPGLGSYIYDAAIFGDFNAVAAAAMLTVLVAVLTRLIGDLLYVYLNPRIRFA</sequence>
<dbReference type="GO" id="GO:0005886">
    <property type="term" value="C:plasma membrane"/>
    <property type="evidence" value="ECO:0007669"/>
    <property type="project" value="UniProtKB-SubCell"/>
</dbReference>
<evidence type="ECO:0000256" key="5">
    <source>
        <dbReference type="ARBA" id="ARBA00022989"/>
    </source>
</evidence>
<feature type="transmembrane region" description="Helical" evidence="7">
    <location>
        <begin position="202"/>
        <end position="225"/>
    </location>
</feature>
<organism evidence="9">
    <name type="scientific">Caldilinea aerophila</name>
    <dbReference type="NCBI Taxonomy" id="133453"/>
    <lineage>
        <taxon>Bacteria</taxon>
        <taxon>Bacillati</taxon>
        <taxon>Chloroflexota</taxon>
        <taxon>Caldilineae</taxon>
        <taxon>Caldilineales</taxon>
        <taxon>Caldilineaceae</taxon>
        <taxon>Caldilinea</taxon>
    </lineage>
</organism>
<evidence type="ECO:0000256" key="7">
    <source>
        <dbReference type="RuleBase" id="RU363032"/>
    </source>
</evidence>
<feature type="transmembrane region" description="Helical" evidence="7">
    <location>
        <begin position="384"/>
        <end position="410"/>
    </location>
</feature>
<evidence type="ECO:0000256" key="6">
    <source>
        <dbReference type="ARBA" id="ARBA00023136"/>
    </source>
</evidence>
<feature type="domain" description="ABC transmembrane type-1" evidence="8">
    <location>
        <begin position="198"/>
        <end position="403"/>
    </location>
</feature>
<dbReference type="SUPFAM" id="SSF161098">
    <property type="entry name" value="MetI-like"/>
    <property type="match status" value="1"/>
</dbReference>
<evidence type="ECO:0000256" key="3">
    <source>
        <dbReference type="ARBA" id="ARBA00022475"/>
    </source>
</evidence>
<comment type="similarity">
    <text evidence="7">Belongs to the binding-protein-dependent transport system permease family.</text>
</comment>
<dbReference type="EMBL" id="DSMG01000062">
    <property type="protein sequence ID" value="HDX30961.1"/>
    <property type="molecule type" value="Genomic_DNA"/>
</dbReference>
<gene>
    <name evidence="9" type="ORF">ENQ20_05640</name>
</gene>
<dbReference type="InterPro" id="IPR035906">
    <property type="entry name" value="MetI-like_sf"/>
</dbReference>
<dbReference type="InterPro" id="IPR000515">
    <property type="entry name" value="MetI-like"/>
</dbReference>
<dbReference type="Pfam" id="PF00528">
    <property type="entry name" value="BPD_transp_1"/>
    <property type="match status" value="1"/>
</dbReference>
<keyword evidence="2 7" id="KW-0813">Transport</keyword>
<keyword evidence="5 7" id="KW-1133">Transmembrane helix</keyword>
<feature type="transmembrane region" description="Helical" evidence="7">
    <location>
        <begin position="237"/>
        <end position="264"/>
    </location>
</feature>
<dbReference type="GO" id="GO:0055085">
    <property type="term" value="P:transmembrane transport"/>
    <property type="evidence" value="ECO:0007669"/>
    <property type="project" value="InterPro"/>
</dbReference>
<evidence type="ECO:0000259" key="8">
    <source>
        <dbReference type="PROSITE" id="PS50928"/>
    </source>
</evidence>
<evidence type="ECO:0000256" key="1">
    <source>
        <dbReference type="ARBA" id="ARBA00004651"/>
    </source>
</evidence>
<comment type="caution">
    <text evidence="9">The sequence shown here is derived from an EMBL/GenBank/DDBJ whole genome shotgun (WGS) entry which is preliminary data.</text>
</comment>
<protein>
    <submittedName>
        <fullName evidence="9">ABC transporter permease</fullName>
    </submittedName>
</protein>
<dbReference type="PANTHER" id="PTHR43163:SF6">
    <property type="entry name" value="DIPEPTIDE TRANSPORT SYSTEM PERMEASE PROTEIN DPPB-RELATED"/>
    <property type="match status" value="1"/>
</dbReference>
<dbReference type="AlphaFoldDB" id="A0A7C1JGN6"/>
<evidence type="ECO:0000256" key="4">
    <source>
        <dbReference type="ARBA" id="ARBA00022692"/>
    </source>
</evidence>
<name>A0A7C1JGN6_9CHLR</name>
<dbReference type="PANTHER" id="PTHR43163">
    <property type="entry name" value="DIPEPTIDE TRANSPORT SYSTEM PERMEASE PROTEIN DPPB-RELATED"/>
    <property type="match status" value="1"/>
</dbReference>
<accession>A0A7C1JGN6</accession>
<evidence type="ECO:0000256" key="2">
    <source>
        <dbReference type="ARBA" id="ARBA00022448"/>
    </source>
</evidence>
<keyword evidence="3" id="KW-1003">Cell membrane</keyword>
<feature type="transmembrane region" description="Helical" evidence="7">
    <location>
        <begin position="284"/>
        <end position="303"/>
    </location>
</feature>
<keyword evidence="4 7" id="KW-0812">Transmembrane</keyword>
<evidence type="ECO:0000313" key="9">
    <source>
        <dbReference type="EMBL" id="HDX30961.1"/>
    </source>
</evidence>
<dbReference type="CDD" id="cd06261">
    <property type="entry name" value="TM_PBP2"/>
    <property type="match status" value="1"/>
</dbReference>
<dbReference type="PROSITE" id="PS50928">
    <property type="entry name" value="ABC_TM1"/>
    <property type="match status" value="1"/>
</dbReference>
<comment type="subcellular location">
    <subcellularLocation>
        <location evidence="1 7">Cell membrane</location>
        <topology evidence="1 7">Multi-pass membrane protein</topology>
    </subcellularLocation>
</comment>